<sequence length="48" mass="5446">MAAPMTDYLAFLWGFILVGYGFKYDNAVLTVLGASIVVEHVFQYMRKV</sequence>
<name>A0A6H1QWN7_9PHYC</name>
<dbReference type="EMBL" id="MN688676">
    <property type="protein sequence ID" value="QIZ31226.1"/>
    <property type="molecule type" value="Genomic_DNA"/>
</dbReference>
<gene>
    <name evidence="1" type="ORF">orf00249</name>
</gene>
<accession>A0A6H1QWN7</accession>
<evidence type="ECO:0000313" key="1">
    <source>
        <dbReference type="EMBL" id="QIZ31226.1"/>
    </source>
</evidence>
<proteinExistence type="predicted"/>
<organism evidence="1">
    <name type="scientific">Ostreococcus mediterraneus virus 2</name>
    <dbReference type="NCBI Taxonomy" id="2726183"/>
    <lineage>
        <taxon>Viruses</taxon>
        <taxon>Varidnaviria</taxon>
        <taxon>Bamfordvirae</taxon>
        <taxon>Nucleocytoviricota</taxon>
        <taxon>Megaviricetes</taxon>
        <taxon>Algavirales</taxon>
        <taxon>Phycodnaviridae</taxon>
        <taxon>Prasinovirus</taxon>
    </lineage>
</organism>
<protein>
    <submittedName>
        <fullName evidence="1">Uncharacterized protein</fullName>
    </submittedName>
</protein>
<reference evidence="1" key="1">
    <citation type="journal article" date="2020" name="Sci. Adv.">
        <title>Virus-host coexistence in phytoplankton through the genomic lens.</title>
        <authorList>
            <person name="Yau S."/>
            <person name="Krasovec M."/>
            <person name="Benites L.F."/>
            <person name="Rombauts S."/>
            <person name="Groussin M."/>
            <person name="Vancaester E."/>
            <person name="Aury J.M."/>
            <person name="Derelle E."/>
            <person name="Desdevises Y."/>
            <person name="Escande M.L."/>
            <person name="Grimsley N."/>
            <person name="Guy J."/>
            <person name="Moreau H."/>
            <person name="Sanchez-Brosseau S."/>
            <person name="van de Peer Y."/>
            <person name="Vandepoele K."/>
            <person name="Gourbiere S."/>
            <person name="Piganeau G."/>
        </authorList>
    </citation>
    <scope>NUCLEOTIDE SEQUENCE</scope>
    <source>
        <strain evidence="1">OmV2</strain>
    </source>
</reference>